<evidence type="ECO:0000313" key="8">
    <source>
        <dbReference type="Proteomes" id="UP000387692"/>
    </source>
</evidence>
<dbReference type="Pfam" id="PF08428">
    <property type="entry name" value="Rib"/>
    <property type="match status" value="2"/>
</dbReference>
<feature type="region of interest" description="Disordered" evidence="5">
    <location>
        <begin position="1315"/>
        <end position="1334"/>
    </location>
</feature>
<gene>
    <name evidence="7" type="primary">bca_4</name>
    <name evidence="7" type="ORF">NCTC11189_00950</name>
</gene>
<dbReference type="RefSeq" id="WP_143952345.1">
    <property type="nucleotide sequence ID" value="NZ_CABEHV010000004.1"/>
</dbReference>
<feature type="region of interest" description="Disordered" evidence="5">
    <location>
        <begin position="1600"/>
        <end position="2285"/>
    </location>
</feature>
<sequence length="2312" mass="244674">MENKSNSLSRVKRHQREKVLRFSIRKYSFGAASVAVAALMFLGARVASADSVIENNSQNTTDVHNQKEKNKSLAEIQQPTAIKVEAAQNPLEKKTTTKNENVVKVVDKAKLKKVVEELKTTLSSKSDLDKSVISPIKDRVQKGQALLDSDTATQKDVDELLSLLESDLTVLSNATKESNKVQETATENKTEIKDNKITSELSEADKSTSQNKEADKSTTEKKESLKLSTDQLQAALLDLPENETTKEVLEKANEVLSLAQGLLTNTRVTSNELEDLNQRVKRTFNSVKIATLRLTSGKNDPRNGNKIEEGTNVRAASISSRWDSSDNLLIYQRHRASDGSRVVRNGLREYTEKKVDMFAKTTTIDGERYVVYDVFFNNDGASMAHLSRYQIYRLILPPQILDLTSEGLYKGNTLRDLKFETYTRNGNSGTLSQNPENFTRTATHNVNFLNNSTDYGSGWRKLTYFNALDIRHNGEYNRDMRDTFKGNSNDPLLIHAVTRTESKFNRYSYGFGVKTEDRDSAIHMQVKAKLKAGVTDDQVREAFALAVVGTFGLTTNQAYTFISGKDASEPKYTDYPDQPVQPTLREKQAKLYPIQGSRHTKVVGDTIPNTGNPVADKYITRKGSGDFPAGMSWSWEGNNSPSTANAGKFTYTAIARYQDGSTSKDANSGSDGKVHFTVNPKKPTITTSVVNKKGLTNQTIEVNVGSGVKNGSVVKLYDGDRVIGQGTSNGTTARITVSGALPGNPLKAETTVDNGGVVVSEKSDPVTPTEAPDTQAPTLAITPANQTVVEGQNVTFTVTARDNKHVNLDANDFLTKYGTRVFSGKASVTSPTDTDTEKIRTITITTTAEDVGKTNTITFNATDNANHRAAPVSFTFTVTKRDNIPPTITAGNATVTSREQITPISVTAVDNTGGVGMRDNNPIEVTGLPSGLTYANNRITGTPTGAPGNSTVTIKAYDKNGNMATKTITITVRSQADAHNPTGAGLTVNQNHTITDAELKAKVSNAGPGTLSIVSRPSTANAGNAGNAVVKVTYPDGTFDNVNVPVTVTDVTGPTITAESATVTKNESITPIPVTAVDNTGGVGMRDNNPIEVTNLPAGLRYANNQITGTPTAGVGYYTVTIKAYDKNNRLTTKQIRITVRSQADAHNPTGETLTVPYNHNITDDEVKAKVQNFAPGTLTVQSKPSTNTSGNVGNAVVKVTYPDGSHDTVNVPVVVGRPNKDDYTPKYNDGSGKPGESVEIPVSEANGKKIPTGTTYTSGTPGIITVDKTTGKVTVTIPSDKNPGDKVTGKVLVRYPDGSEEEVPVTVTVVNRDKDDYTPKYNDGSGKPGSSVEIPVSEANGKKIPTGTTYTSGTPGIITVDKTTGKVTVTIPSDKNPGDKVTGKVLVRYPDGSEEEVPVTVTVVNRDKDDYTPKYNDGSGKPGSSVEIPVSEANGKKIPTGTTYTSGTPGIITVDKTTGKVTVTIPSDKNPGDKVTGKVLVRYPDGSEEEVPVTVTVVNRDKDDYTPKYNDGSGKPGESVEIPVSEANGKKIPTGTTYTSGTPGIITVDKTTGKVTVTIPSDKNPGDKVTGKVLVRYPDGSEEEVPVTVTVTTPARKTPTVDVEQDPKTGDVTVTPKKPDGSTYPPGTKVEIPGKDGNPITVTIGEDGKGKVPNSELPDGKVPGTGKITEPGKPAVEVPVETPAKVTPETPVTEKPGKIEITQQPNGNAIVTPKKPDGSTYPPGTKVEIPGEDGNTITVTIGDNGSGEVPNDNLPKKDVPGTGTVTEPNKKPSQPVDVTTPARKTPTVDVEQDPKTGDVTVTPKKPDGSTYPPGTKVEIPGKDGNPITVTIGEDGKGKVPNSELPDGKVPGTGKIIEPGKPAVEVPVETPAKVTPETPVTEKPGKIEITQQPNGNAIVTPKKPDGSTYPPGTKVEIPGEDGNTITVTIGDNGSGEVPNDNLPKKDVPGTGTVTEPNKKPSQPVDVTTPARKTPTVDVEQDPKTGDVTVTPKKPDGSTYPPGTKVEIPGKDGNPITVTIGEDGKGKVPNSELPDGKVPGTGKITEPGKPAVEVPVETPAKVTPETPVTEKPGKIEITQQPNGNAIVTPKKPDGSTYPPGTKVEIPGEDGNTITVTIGDNGSGEVPNDNLPKTDVPGTGTVTEPNKKPSQPVDVTTPARKTPTVDVEQDPKTGDVTVTPKKPDGSTYPPGTKVEIPGKDGNPITVTIGEDGKGKVPNSELPDGKVPGTGKITEPGKPAVEVPVETPAKVTPETLTPNADQVDTKNTNDNGAKSNDSQNVLPNTGTESNATLASLGLLGMLGGLGLALGKKKED</sequence>
<keyword evidence="4" id="KW-0572">Peptidoglycan-anchor</keyword>
<evidence type="ECO:0000256" key="3">
    <source>
        <dbReference type="ARBA" id="ARBA00022729"/>
    </source>
</evidence>
<evidence type="ECO:0000259" key="6">
    <source>
        <dbReference type="PROSITE" id="PS50847"/>
    </source>
</evidence>
<dbReference type="Pfam" id="PF18200">
    <property type="entry name" value="Big_11"/>
    <property type="match status" value="4"/>
</dbReference>
<protein>
    <submittedName>
        <fullName evidence="7">Cell surface protein</fullName>
    </submittedName>
</protein>
<dbReference type="InterPro" id="IPR019931">
    <property type="entry name" value="LPXTG_anchor"/>
</dbReference>
<dbReference type="NCBIfam" id="NF038186">
    <property type="entry name" value="YPDG_rpt"/>
    <property type="match status" value="4"/>
</dbReference>
<evidence type="ECO:0000313" key="7">
    <source>
        <dbReference type="EMBL" id="VTS30780.1"/>
    </source>
</evidence>
<dbReference type="GO" id="GO:0016020">
    <property type="term" value="C:membrane"/>
    <property type="evidence" value="ECO:0007669"/>
    <property type="project" value="InterPro"/>
</dbReference>
<reference evidence="7 8" key="1">
    <citation type="submission" date="2019-05" db="EMBL/GenBank/DDBJ databases">
        <authorList>
            <consortium name="Pathogen Informatics"/>
        </authorList>
    </citation>
    <scope>NUCLEOTIDE SEQUENCE [LARGE SCALE GENOMIC DNA]</scope>
    <source>
        <strain evidence="7 8">NCTC11189</strain>
    </source>
</reference>
<feature type="region of interest" description="Disordered" evidence="5">
    <location>
        <begin position="176"/>
        <end position="226"/>
    </location>
</feature>
<dbReference type="InterPro" id="IPR044055">
    <property type="entry name" value="RibLong"/>
</dbReference>
<feature type="compositionally biased region" description="Polar residues" evidence="5">
    <location>
        <begin position="2251"/>
        <end position="2285"/>
    </location>
</feature>
<feature type="compositionally biased region" description="Polar residues" evidence="5">
    <location>
        <begin position="176"/>
        <end position="185"/>
    </location>
</feature>
<dbReference type="GO" id="GO:0005509">
    <property type="term" value="F:calcium ion binding"/>
    <property type="evidence" value="ECO:0007669"/>
    <property type="project" value="InterPro"/>
</dbReference>
<dbReference type="NCBIfam" id="TIGR01168">
    <property type="entry name" value="YSIRK_signal"/>
    <property type="match status" value="1"/>
</dbReference>
<feature type="domain" description="Gram-positive cocci surface proteins LPxTG" evidence="6">
    <location>
        <begin position="2279"/>
        <end position="2312"/>
    </location>
</feature>
<organism evidence="7 8">
    <name type="scientific">Streptococcus mitis</name>
    <dbReference type="NCBI Taxonomy" id="28037"/>
    <lineage>
        <taxon>Bacteria</taxon>
        <taxon>Bacillati</taxon>
        <taxon>Bacillota</taxon>
        <taxon>Bacilli</taxon>
        <taxon>Lactobacillales</taxon>
        <taxon>Streptococcaceae</taxon>
        <taxon>Streptococcus</taxon>
        <taxon>Streptococcus mitis group</taxon>
    </lineage>
</organism>
<proteinExistence type="predicted"/>
<dbReference type="Pfam" id="PF00746">
    <property type="entry name" value="Gram_pos_anchor"/>
    <property type="match status" value="1"/>
</dbReference>
<evidence type="ECO:0000256" key="1">
    <source>
        <dbReference type="ARBA" id="ARBA00022512"/>
    </source>
</evidence>
<name>A0A4U9YT23_STRMT</name>
<dbReference type="EMBL" id="CABEHV010000004">
    <property type="protein sequence ID" value="VTS30780.1"/>
    <property type="molecule type" value="Genomic_DNA"/>
</dbReference>
<dbReference type="InterPro" id="IPR041339">
    <property type="entry name" value="Ig-like_bac"/>
</dbReference>
<keyword evidence="1" id="KW-0134">Cell wall</keyword>
<dbReference type="Proteomes" id="UP000387692">
    <property type="component" value="Unassembled WGS sequence"/>
</dbReference>
<dbReference type="InterPro" id="IPR013783">
    <property type="entry name" value="Ig-like_fold"/>
</dbReference>
<feature type="region of interest" description="Disordered" evidence="5">
    <location>
        <begin position="1503"/>
        <end position="1522"/>
    </location>
</feature>
<feature type="region of interest" description="Disordered" evidence="5">
    <location>
        <begin position="1409"/>
        <end position="1428"/>
    </location>
</feature>
<dbReference type="SUPFAM" id="SSF49313">
    <property type="entry name" value="Cadherin-like"/>
    <property type="match status" value="2"/>
</dbReference>
<evidence type="ECO:0000256" key="4">
    <source>
        <dbReference type="ARBA" id="ARBA00023088"/>
    </source>
</evidence>
<dbReference type="NCBIfam" id="TIGR01167">
    <property type="entry name" value="LPXTG_anchor"/>
    <property type="match status" value="1"/>
</dbReference>
<feature type="compositionally biased region" description="Basic and acidic residues" evidence="5">
    <location>
        <begin position="212"/>
        <end position="225"/>
    </location>
</feature>
<accession>A0A4U9YT23</accession>
<evidence type="ECO:0000256" key="2">
    <source>
        <dbReference type="ARBA" id="ARBA00022525"/>
    </source>
</evidence>
<dbReference type="PROSITE" id="PS50847">
    <property type="entry name" value="GRAM_POS_ANCHORING"/>
    <property type="match status" value="1"/>
</dbReference>
<dbReference type="Gene3D" id="2.60.40.10">
    <property type="entry name" value="Immunoglobulins"/>
    <property type="match status" value="2"/>
</dbReference>
<dbReference type="Pfam" id="PF05345">
    <property type="entry name" value="He_PIG"/>
    <property type="match status" value="1"/>
</dbReference>
<dbReference type="InterPro" id="IPR005877">
    <property type="entry name" value="YSIRK_signal_dom"/>
</dbReference>
<dbReference type="Pfam" id="PF04650">
    <property type="entry name" value="YSIRK_signal"/>
    <property type="match status" value="1"/>
</dbReference>
<dbReference type="Pfam" id="PF18957">
    <property type="entry name" value="RibLong"/>
    <property type="match status" value="4"/>
</dbReference>
<dbReference type="InterPro" id="IPR059115">
    <property type="entry name" value="Rib"/>
</dbReference>
<keyword evidence="3" id="KW-0732">Signal</keyword>
<keyword evidence="2" id="KW-0964">Secreted</keyword>
<dbReference type="InterPro" id="IPR015919">
    <property type="entry name" value="Cadherin-like_sf"/>
</dbReference>
<feature type="region of interest" description="Disordered" evidence="5">
    <location>
        <begin position="1209"/>
        <end position="1240"/>
    </location>
</feature>
<evidence type="ECO:0000256" key="5">
    <source>
        <dbReference type="SAM" id="MobiDB-lite"/>
    </source>
</evidence>
<feature type="compositionally biased region" description="Basic and acidic residues" evidence="5">
    <location>
        <begin position="186"/>
        <end position="197"/>
    </location>
</feature>